<keyword evidence="1" id="KW-0472">Membrane</keyword>
<reference evidence="2 3" key="1">
    <citation type="submission" date="2012-05" db="EMBL/GenBank/DDBJ databases">
        <authorList>
            <person name="Hilton J."/>
        </authorList>
    </citation>
    <scope>NUCLEOTIDE SEQUENCE [LARGE SCALE GENOMIC DNA]</scope>
    <source>
        <strain evidence="2 3">HH01</strain>
    </source>
</reference>
<protein>
    <submittedName>
        <fullName evidence="2">Uncharacterized protein</fullName>
    </submittedName>
</protein>
<dbReference type="STRING" id="1165094.RINTHH_6380"/>
<feature type="transmembrane region" description="Helical" evidence="1">
    <location>
        <begin position="6"/>
        <end position="30"/>
    </location>
</feature>
<dbReference type="AlphaFoldDB" id="M1WZH0"/>
<reference evidence="3" key="2">
    <citation type="submission" date="2016-01" db="EMBL/GenBank/DDBJ databases">
        <title>Diatom-associated endosymboitic cyanobacterium lacks core nitrogen metabolism enzymes.</title>
        <authorList>
            <person name="Hilton J.A."/>
            <person name="Foster R.A."/>
            <person name="Tripp H.J."/>
            <person name="Carter B.J."/>
            <person name="Zehr J.P."/>
            <person name="Villareal T.A."/>
        </authorList>
    </citation>
    <scope>NUCLEOTIDE SEQUENCE [LARGE SCALE GENOMIC DNA]</scope>
    <source>
        <strain evidence="3">HH01</strain>
    </source>
</reference>
<evidence type="ECO:0000313" key="2">
    <source>
        <dbReference type="EMBL" id="CCH66793.1"/>
    </source>
</evidence>
<sequence length="37" mass="4174">MYYRGNFLYVYISTNGLLVISEADVLLGLFGSPIFAR</sequence>
<proteinExistence type="predicted"/>
<organism evidence="2 3">
    <name type="scientific">Richelia intracellularis HH01</name>
    <dbReference type="NCBI Taxonomy" id="1165094"/>
    <lineage>
        <taxon>Bacteria</taxon>
        <taxon>Bacillati</taxon>
        <taxon>Cyanobacteriota</taxon>
        <taxon>Cyanophyceae</taxon>
        <taxon>Nostocales</taxon>
        <taxon>Nostocaceae</taxon>
        <taxon>Richelia</taxon>
    </lineage>
</organism>
<evidence type="ECO:0000256" key="1">
    <source>
        <dbReference type="SAM" id="Phobius"/>
    </source>
</evidence>
<dbReference type="EMBL" id="CAIY01000027">
    <property type="protein sequence ID" value="CCH66793.1"/>
    <property type="molecule type" value="Genomic_DNA"/>
</dbReference>
<accession>M1WZH0</accession>
<keyword evidence="3" id="KW-1185">Reference proteome</keyword>
<evidence type="ECO:0000313" key="3">
    <source>
        <dbReference type="Proteomes" id="UP000053051"/>
    </source>
</evidence>
<dbReference type="Proteomes" id="UP000053051">
    <property type="component" value="Unassembled WGS sequence"/>
</dbReference>
<gene>
    <name evidence="2" type="ORF">RINTHH_6380</name>
</gene>
<keyword evidence="1" id="KW-1133">Transmembrane helix</keyword>
<comment type="caution">
    <text evidence="2">The sequence shown here is derived from an EMBL/GenBank/DDBJ whole genome shotgun (WGS) entry which is preliminary data.</text>
</comment>
<keyword evidence="1" id="KW-0812">Transmembrane</keyword>
<name>M1WZH0_9NOST</name>